<proteinExistence type="predicted"/>
<dbReference type="CDD" id="cd09110">
    <property type="entry name" value="PLDc_CLS_1"/>
    <property type="match status" value="1"/>
</dbReference>
<sequence length="391" mass="43540">MADAEREEAGADGVTHEVAGNRLRLLVEGETRLEALIALIEGARKSLRLLYYIYTDDDTGRQVRDALLAAVQRGVRVSLIIDGFGSDADDALFAPLEQAGAHVCRFSPRFGRRYLLRNHQKLALADETSVIVGGFNVEADYFGAADDGAWRDLGLLVEGPAAARLAPYYDALEAWARMPKGRWRDLRHILKGASEAEGPVRWLMGGPTRRLSPWALCLKRDMQVARRIDLIAAYFAPNPAILRRIERVTKAGGTARVLTAGKSDNDATIAAARHTYARLIRRGVRVFEYAATKLHTKLFVVDDVTHIGSANLDVRSLYINLELILRVEDAGFAQAMRRYFEGELAASEEITRERHAQAGWLSRLRWGLAYFIVAVLDVNVTRRLNFGLDGR</sequence>
<evidence type="ECO:0000256" key="3">
    <source>
        <dbReference type="ARBA" id="ARBA00018392"/>
    </source>
</evidence>
<dbReference type="InterPro" id="IPR001736">
    <property type="entry name" value="PLipase_D/transphosphatidylase"/>
</dbReference>
<name>A0A1I6LMN1_9SPHN</name>
<accession>A0A1I6LMN1</accession>
<dbReference type="AlphaFoldDB" id="A0A1I6LMN1"/>
<organism evidence="7 8">
    <name type="scientific">Sphingomonas jatrophae</name>
    <dbReference type="NCBI Taxonomy" id="1166337"/>
    <lineage>
        <taxon>Bacteria</taxon>
        <taxon>Pseudomonadati</taxon>
        <taxon>Pseudomonadota</taxon>
        <taxon>Alphaproteobacteria</taxon>
        <taxon>Sphingomonadales</taxon>
        <taxon>Sphingomonadaceae</taxon>
        <taxon>Sphingomonas</taxon>
    </lineage>
</organism>
<evidence type="ECO:0000313" key="7">
    <source>
        <dbReference type="EMBL" id="SFS04502.1"/>
    </source>
</evidence>
<comment type="subcellular location">
    <subcellularLocation>
        <location evidence="2">Secreted</location>
    </subcellularLocation>
</comment>
<evidence type="ECO:0000256" key="4">
    <source>
        <dbReference type="ARBA" id="ARBA00022525"/>
    </source>
</evidence>
<dbReference type="Proteomes" id="UP000198824">
    <property type="component" value="Unassembled WGS sequence"/>
</dbReference>
<protein>
    <recommendedName>
        <fullName evidence="3">Phospholipase D</fullName>
    </recommendedName>
    <alternativeName>
        <fullName evidence="5">Choline phosphatase</fullName>
    </alternativeName>
</protein>
<dbReference type="SMART" id="SM00155">
    <property type="entry name" value="PLDc"/>
    <property type="match status" value="2"/>
</dbReference>
<evidence type="ECO:0000259" key="6">
    <source>
        <dbReference type="PROSITE" id="PS50035"/>
    </source>
</evidence>
<dbReference type="GO" id="GO:0005576">
    <property type="term" value="C:extracellular region"/>
    <property type="evidence" value="ECO:0007669"/>
    <property type="project" value="UniProtKB-SubCell"/>
</dbReference>
<dbReference type="EMBL" id="FOZG01000002">
    <property type="protein sequence ID" value="SFS04502.1"/>
    <property type="molecule type" value="Genomic_DNA"/>
</dbReference>
<dbReference type="GO" id="GO:0030572">
    <property type="term" value="F:phosphatidyltransferase activity"/>
    <property type="evidence" value="ECO:0007669"/>
    <property type="project" value="UniProtKB-ARBA"/>
</dbReference>
<dbReference type="InterPro" id="IPR025202">
    <property type="entry name" value="PLD-like_dom"/>
</dbReference>
<reference evidence="7 8" key="1">
    <citation type="submission" date="2016-10" db="EMBL/GenBank/DDBJ databases">
        <authorList>
            <person name="de Groot N.N."/>
        </authorList>
    </citation>
    <scope>NUCLEOTIDE SEQUENCE [LARGE SCALE GENOMIC DNA]</scope>
    <source>
        <strain evidence="7 8">S5-249</strain>
    </source>
</reference>
<feature type="domain" description="PLD phosphodiesterase" evidence="6">
    <location>
        <begin position="114"/>
        <end position="141"/>
    </location>
</feature>
<dbReference type="RefSeq" id="WP_093315733.1">
    <property type="nucleotide sequence ID" value="NZ_FOZG01000002.1"/>
</dbReference>
<keyword evidence="8" id="KW-1185">Reference proteome</keyword>
<dbReference type="STRING" id="1166337.SAMN05192580_2948"/>
<dbReference type="PANTHER" id="PTHR21248:SF12">
    <property type="entry name" value="CARDIOLIPIN SYNTHASE C"/>
    <property type="match status" value="1"/>
</dbReference>
<evidence type="ECO:0000256" key="1">
    <source>
        <dbReference type="ARBA" id="ARBA00003145"/>
    </source>
</evidence>
<feature type="domain" description="PLD phosphodiesterase" evidence="6">
    <location>
        <begin position="290"/>
        <end position="316"/>
    </location>
</feature>
<evidence type="ECO:0000256" key="2">
    <source>
        <dbReference type="ARBA" id="ARBA00004613"/>
    </source>
</evidence>
<dbReference type="PANTHER" id="PTHR21248">
    <property type="entry name" value="CARDIOLIPIN SYNTHASE"/>
    <property type="match status" value="1"/>
</dbReference>
<gene>
    <name evidence="7" type="ORF">SAMN05192580_2948</name>
</gene>
<evidence type="ECO:0000256" key="5">
    <source>
        <dbReference type="ARBA" id="ARBA00029594"/>
    </source>
</evidence>
<evidence type="ECO:0000313" key="8">
    <source>
        <dbReference type="Proteomes" id="UP000198824"/>
    </source>
</evidence>
<dbReference type="SUPFAM" id="SSF56024">
    <property type="entry name" value="Phospholipase D/nuclease"/>
    <property type="match status" value="2"/>
</dbReference>
<dbReference type="Gene3D" id="3.30.870.10">
    <property type="entry name" value="Endonuclease Chain A"/>
    <property type="match status" value="2"/>
</dbReference>
<keyword evidence="4" id="KW-0964">Secreted</keyword>
<dbReference type="OrthoDB" id="9814092at2"/>
<dbReference type="PROSITE" id="PS50035">
    <property type="entry name" value="PLD"/>
    <property type="match status" value="2"/>
</dbReference>
<comment type="function">
    <text evidence="1">Could be a virulence factor.</text>
</comment>
<dbReference type="GO" id="GO:0032049">
    <property type="term" value="P:cardiolipin biosynthetic process"/>
    <property type="evidence" value="ECO:0007669"/>
    <property type="project" value="UniProtKB-ARBA"/>
</dbReference>
<dbReference type="Pfam" id="PF13091">
    <property type="entry name" value="PLDc_2"/>
    <property type="match status" value="2"/>
</dbReference>